<proteinExistence type="predicted"/>
<gene>
    <name evidence="1" type="ORF">MC7420_985</name>
</gene>
<protein>
    <submittedName>
        <fullName evidence="1">Uncharacterized protein</fullName>
    </submittedName>
</protein>
<sequence length="54" mass="5352">MGEGEPDFLAPLLLSSCSPLAPLLLPSYSPLPSLGEGLGVRAGRGTGGEGLTLS</sequence>
<reference evidence="1 2" key="1">
    <citation type="submission" date="2008-07" db="EMBL/GenBank/DDBJ databases">
        <authorList>
            <person name="Tandeau de Marsac N."/>
            <person name="Ferriera S."/>
            <person name="Johnson J."/>
            <person name="Kravitz S."/>
            <person name="Beeson K."/>
            <person name="Sutton G."/>
            <person name="Rogers Y.-H."/>
            <person name="Friedman R."/>
            <person name="Frazier M."/>
            <person name="Venter J.C."/>
        </authorList>
    </citation>
    <scope>NUCLEOTIDE SEQUENCE [LARGE SCALE GENOMIC DNA]</scope>
    <source>
        <strain evidence="1 2">PCC 7420</strain>
    </source>
</reference>
<dbReference type="AlphaFoldDB" id="B4W0B2"/>
<evidence type="ECO:0000313" key="2">
    <source>
        <dbReference type="Proteomes" id="UP000003835"/>
    </source>
</evidence>
<evidence type="ECO:0000313" key="1">
    <source>
        <dbReference type="EMBL" id="EDX72316.1"/>
    </source>
</evidence>
<dbReference type="Proteomes" id="UP000003835">
    <property type="component" value="Unassembled WGS sequence"/>
</dbReference>
<keyword evidence="2" id="KW-1185">Reference proteome</keyword>
<accession>B4W0B2</accession>
<organism evidence="1 2">
    <name type="scientific">Coleofasciculus chthonoplastes PCC 7420</name>
    <dbReference type="NCBI Taxonomy" id="118168"/>
    <lineage>
        <taxon>Bacteria</taxon>
        <taxon>Bacillati</taxon>
        <taxon>Cyanobacteriota</taxon>
        <taxon>Cyanophyceae</taxon>
        <taxon>Coleofasciculales</taxon>
        <taxon>Coleofasciculaceae</taxon>
        <taxon>Coleofasciculus</taxon>
    </lineage>
</organism>
<dbReference type="EMBL" id="DS989865">
    <property type="protein sequence ID" value="EDX72316.1"/>
    <property type="molecule type" value="Genomic_DNA"/>
</dbReference>
<name>B4W0B2_9CYAN</name>
<dbReference type="HOGENOM" id="CLU_213125_0_0_3"/>